<accession>A0A507ZQE1</accession>
<dbReference type="Pfam" id="PF00535">
    <property type="entry name" value="Glycos_transf_2"/>
    <property type="match status" value="1"/>
</dbReference>
<dbReference type="InterPro" id="IPR050834">
    <property type="entry name" value="Glycosyltransf_2"/>
</dbReference>
<feature type="domain" description="Glycosyltransferase 2-like" evidence="1">
    <location>
        <begin position="3"/>
        <end position="150"/>
    </location>
</feature>
<reference evidence="2 3" key="1">
    <citation type="submission" date="2019-06" db="EMBL/GenBank/DDBJ databases">
        <title>Flavibacter putida gen. nov., sp. nov., a novel marine bacterium of the family Flavobacteriaceae isolated from coastal seawater.</title>
        <authorList>
            <person name="Feng X."/>
        </authorList>
    </citation>
    <scope>NUCLEOTIDE SEQUENCE [LARGE SCALE GENOMIC DNA]</scope>
    <source>
        <strain evidence="2 3">PLHSN227</strain>
    </source>
</reference>
<gene>
    <name evidence="2" type="ORF">FKR84_07440</name>
</gene>
<dbReference type="GO" id="GO:0016740">
    <property type="term" value="F:transferase activity"/>
    <property type="evidence" value="ECO:0007669"/>
    <property type="project" value="UniProtKB-KW"/>
</dbReference>
<protein>
    <submittedName>
        <fullName evidence="2">Glycosyltransferase family 2 protein</fullName>
    </submittedName>
</protein>
<dbReference type="AlphaFoldDB" id="A0A507ZQE1"/>
<keyword evidence="3" id="KW-1185">Reference proteome</keyword>
<dbReference type="PANTHER" id="PTHR43685">
    <property type="entry name" value="GLYCOSYLTRANSFERASE"/>
    <property type="match status" value="1"/>
</dbReference>
<evidence type="ECO:0000259" key="1">
    <source>
        <dbReference type="Pfam" id="PF00535"/>
    </source>
</evidence>
<dbReference type="InterPro" id="IPR001173">
    <property type="entry name" value="Glyco_trans_2-like"/>
</dbReference>
<evidence type="ECO:0000313" key="2">
    <source>
        <dbReference type="EMBL" id="TQD38811.1"/>
    </source>
</evidence>
<name>A0A507ZQE1_9FLAO</name>
<dbReference type="SUPFAM" id="SSF53448">
    <property type="entry name" value="Nucleotide-diphospho-sugar transferases"/>
    <property type="match status" value="1"/>
</dbReference>
<dbReference type="Gene3D" id="3.90.550.10">
    <property type="entry name" value="Spore Coat Polysaccharide Biosynthesis Protein SpsA, Chain A"/>
    <property type="match status" value="1"/>
</dbReference>
<evidence type="ECO:0000313" key="3">
    <source>
        <dbReference type="Proteomes" id="UP000317169"/>
    </source>
</evidence>
<dbReference type="PANTHER" id="PTHR43685:SF2">
    <property type="entry name" value="GLYCOSYLTRANSFERASE 2-LIKE DOMAIN-CONTAINING PROTEIN"/>
    <property type="match status" value="1"/>
</dbReference>
<organism evidence="2 3">
    <name type="scientific">Haloflavibacter putidus</name>
    <dbReference type="NCBI Taxonomy" id="2576776"/>
    <lineage>
        <taxon>Bacteria</taxon>
        <taxon>Pseudomonadati</taxon>
        <taxon>Bacteroidota</taxon>
        <taxon>Flavobacteriia</taxon>
        <taxon>Flavobacteriales</taxon>
        <taxon>Flavobacteriaceae</taxon>
        <taxon>Haloflavibacter</taxon>
    </lineage>
</organism>
<dbReference type="OrthoDB" id="761861at2"/>
<keyword evidence="2" id="KW-0808">Transferase</keyword>
<sequence length="301" mass="34920">MLSILIPVYNDNVRHLVTEIHVQVKKASIIFEIIAADDCSTQTEISSENKKIISQLSNCLYLQNETNLGRTATRNILAKNARHNYLLFLDADVMPAKTNFIEKLIASVKKYKYEIIYGGIAKNTKIPTKDKRLRWKFANQRESKALALRKKEPYLSLISQCICIQKDVFLVANTFLENRYGLDILFSYRLKKMKVAVLHIENPIVNHGLEDNKSFINKSKRAIDSLLYFEEKGWLPKDYSSLQKAYLHLEKKHATALFRFIIGKFNPLIKKNLCSKNPSLFLFDLYRLNYFICQKKNSTNA</sequence>
<dbReference type="InterPro" id="IPR029044">
    <property type="entry name" value="Nucleotide-diphossugar_trans"/>
</dbReference>
<dbReference type="Proteomes" id="UP000317169">
    <property type="component" value="Unassembled WGS sequence"/>
</dbReference>
<dbReference type="EMBL" id="VIAR01000006">
    <property type="protein sequence ID" value="TQD38811.1"/>
    <property type="molecule type" value="Genomic_DNA"/>
</dbReference>
<proteinExistence type="predicted"/>
<dbReference type="RefSeq" id="WP_141421669.1">
    <property type="nucleotide sequence ID" value="NZ_VIAR01000006.1"/>
</dbReference>
<comment type="caution">
    <text evidence="2">The sequence shown here is derived from an EMBL/GenBank/DDBJ whole genome shotgun (WGS) entry which is preliminary data.</text>
</comment>